<feature type="compositionally biased region" description="Polar residues" evidence="1">
    <location>
        <begin position="25"/>
        <end position="36"/>
    </location>
</feature>
<evidence type="ECO:0000313" key="2">
    <source>
        <dbReference type="EMBL" id="CAE0819735.1"/>
    </source>
</evidence>
<feature type="region of interest" description="Disordered" evidence="1">
    <location>
        <begin position="25"/>
        <end position="86"/>
    </location>
</feature>
<feature type="compositionally biased region" description="Basic residues" evidence="1">
    <location>
        <begin position="37"/>
        <end position="46"/>
    </location>
</feature>
<sequence>MSPPGCLCYAGSSGRLCRPCRCSAATSSLNRPQPTHTMKRAGHVRAGRTPGTRPLFAHTYHDPPPAAPGHPPARKKRERDPTQREGLVEHSRLHGMPGWVAQAGAPFRNPGTRRVGLDRVMVTMVFGAEASWFEGRGMGDSARPLTCPGVGQQQAALAGGGRAYQRSSTSGTGQSTQHREGNQGDKPEPQLSGICSSRPPHSDVMDCVRHQRQK</sequence>
<feature type="compositionally biased region" description="Pro residues" evidence="1">
    <location>
        <begin position="62"/>
        <end position="71"/>
    </location>
</feature>
<organism evidence="2">
    <name type="scientific">Eutreptiella gymnastica</name>
    <dbReference type="NCBI Taxonomy" id="73025"/>
    <lineage>
        <taxon>Eukaryota</taxon>
        <taxon>Discoba</taxon>
        <taxon>Euglenozoa</taxon>
        <taxon>Euglenida</taxon>
        <taxon>Spirocuta</taxon>
        <taxon>Euglenophyceae</taxon>
        <taxon>Eutreptiales</taxon>
        <taxon>Eutreptiaceae</taxon>
        <taxon>Eutreptiella</taxon>
    </lineage>
</organism>
<dbReference type="AlphaFoldDB" id="A0A7S4FYW5"/>
<accession>A0A7S4FYW5</accession>
<feature type="region of interest" description="Disordered" evidence="1">
    <location>
        <begin position="144"/>
        <end position="214"/>
    </location>
</feature>
<feature type="compositionally biased region" description="Low complexity" evidence="1">
    <location>
        <begin position="151"/>
        <end position="176"/>
    </location>
</feature>
<dbReference type="EMBL" id="HBJA01088780">
    <property type="protein sequence ID" value="CAE0819735.1"/>
    <property type="molecule type" value="Transcribed_RNA"/>
</dbReference>
<gene>
    <name evidence="2" type="ORF">EGYM00163_LOCUS30905</name>
</gene>
<reference evidence="2" key="1">
    <citation type="submission" date="2021-01" db="EMBL/GenBank/DDBJ databases">
        <authorList>
            <person name="Corre E."/>
            <person name="Pelletier E."/>
            <person name="Niang G."/>
            <person name="Scheremetjew M."/>
            <person name="Finn R."/>
            <person name="Kale V."/>
            <person name="Holt S."/>
            <person name="Cochrane G."/>
            <person name="Meng A."/>
            <person name="Brown T."/>
            <person name="Cohen L."/>
        </authorList>
    </citation>
    <scope>NUCLEOTIDE SEQUENCE</scope>
    <source>
        <strain evidence="2">CCMP1594</strain>
    </source>
</reference>
<feature type="compositionally biased region" description="Basic and acidic residues" evidence="1">
    <location>
        <begin position="177"/>
        <end position="188"/>
    </location>
</feature>
<name>A0A7S4FYW5_9EUGL</name>
<protein>
    <submittedName>
        <fullName evidence="2">Uncharacterized protein</fullName>
    </submittedName>
</protein>
<proteinExistence type="predicted"/>
<evidence type="ECO:0000256" key="1">
    <source>
        <dbReference type="SAM" id="MobiDB-lite"/>
    </source>
</evidence>
<feature type="compositionally biased region" description="Basic and acidic residues" evidence="1">
    <location>
        <begin position="200"/>
        <end position="214"/>
    </location>
</feature>